<dbReference type="GO" id="GO:0003700">
    <property type="term" value="F:DNA-binding transcription factor activity"/>
    <property type="evidence" value="ECO:0007669"/>
    <property type="project" value="InterPro"/>
</dbReference>
<name>A0A5N1K3T8_9HYPH</name>
<dbReference type="PANTHER" id="PTHR43537">
    <property type="entry name" value="TRANSCRIPTIONAL REGULATOR, GNTR FAMILY"/>
    <property type="match status" value="1"/>
</dbReference>
<keyword evidence="1" id="KW-0805">Transcription regulation</keyword>
<proteinExistence type="predicted"/>
<dbReference type="Pfam" id="PF00392">
    <property type="entry name" value="GntR"/>
    <property type="match status" value="1"/>
</dbReference>
<dbReference type="PANTHER" id="PTHR43537:SF44">
    <property type="entry name" value="GNTR FAMILY REGULATORY PROTEIN"/>
    <property type="match status" value="1"/>
</dbReference>
<keyword evidence="6" id="KW-1185">Reference proteome</keyword>
<keyword evidence="2" id="KW-0238">DNA-binding</keyword>
<dbReference type="SUPFAM" id="SSF46785">
    <property type="entry name" value="Winged helix' DNA-binding domain"/>
    <property type="match status" value="1"/>
</dbReference>
<dbReference type="Proteomes" id="UP000327108">
    <property type="component" value="Unassembled WGS sequence"/>
</dbReference>
<protein>
    <submittedName>
        <fullName evidence="5">FadR family transcriptional regulator</fullName>
    </submittedName>
</protein>
<dbReference type="InterPro" id="IPR000524">
    <property type="entry name" value="Tscrpt_reg_HTH_GntR"/>
</dbReference>
<feature type="domain" description="HTH gntR-type" evidence="4">
    <location>
        <begin position="54"/>
        <end position="123"/>
    </location>
</feature>
<reference evidence="5 6" key="1">
    <citation type="submission" date="2019-09" db="EMBL/GenBank/DDBJ databases">
        <title>Biological control of the noxious weed angled onion (Allium triquetrum) thwarted by endophytic bacteria in Victoria, Australia.</title>
        <authorList>
            <person name="Tehranchian P."/>
            <person name="Adair R.J."/>
            <person name="Van T.H."/>
            <person name="Morrison P.D."/>
            <person name="Williams H."/>
            <person name="Lawrie A.C."/>
        </authorList>
    </citation>
    <scope>NUCLEOTIDE SEQUENCE [LARGE SCALE GENOMIC DNA]</scope>
    <source>
        <strain evidence="5 6">RPTAtOch1</strain>
    </source>
</reference>
<evidence type="ECO:0000313" key="6">
    <source>
        <dbReference type="Proteomes" id="UP000327108"/>
    </source>
</evidence>
<dbReference type="PROSITE" id="PS50949">
    <property type="entry name" value="HTH_GNTR"/>
    <property type="match status" value="1"/>
</dbReference>
<dbReference type="InterPro" id="IPR008920">
    <property type="entry name" value="TF_FadR/GntR_C"/>
</dbReference>
<evidence type="ECO:0000256" key="3">
    <source>
        <dbReference type="ARBA" id="ARBA00023163"/>
    </source>
</evidence>
<dbReference type="Gene3D" id="1.10.10.10">
    <property type="entry name" value="Winged helix-like DNA-binding domain superfamily/Winged helix DNA-binding domain"/>
    <property type="match status" value="1"/>
</dbReference>
<evidence type="ECO:0000256" key="2">
    <source>
        <dbReference type="ARBA" id="ARBA00023125"/>
    </source>
</evidence>
<evidence type="ECO:0000256" key="1">
    <source>
        <dbReference type="ARBA" id="ARBA00023015"/>
    </source>
</evidence>
<keyword evidence="3" id="KW-0804">Transcription</keyword>
<dbReference type="GO" id="GO:0003677">
    <property type="term" value="F:DNA binding"/>
    <property type="evidence" value="ECO:0007669"/>
    <property type="project" value="UniProtKB-KW"/>
</dbReference>
<dbReference type="InterPro" id="IPR036390">
    <property type="entry name" value="WH_DNA-bd_sf"/>
</dbReference>
<sequence>MGAGFACEYVENLTYNAILHMTYVITLIYKEVPYLGLRSCKMVIGSVSPHVDRGKLHMHIVATIEARILSGELQVGERLPSEAEIGRTFGVSTRSVREAMQVLETKGLVRRKHGERAEVVRDDVGEFMDSLVSSVGSLFARDSSYLVQAMDVRRLIEVDVAGRLASGEGQLRDGVTAALDVMRQSAGDNDFSRFAEGDAAFHRALVQSLGNEILSSLHANLHSLISEVIKVSSRVPRKKLSAGLAEHENIYGLIAAGKAGDAREAMREHITNSTAYLEQAIRQSRNRPETG</sequence>
<dbReference type="InterPro" id="IPR036388">
    <property type="entry name" value="WH-like_DNA-bd_sf"/>
</dbReference>
<dbReference type="CDD" id="cd07377">
    <property type="entry name" value="WHTH_GntR"/>
    <property type="match status" value="1"/>
</dbReference>
<dbReference type="AlphaFoldDB" id="A0A5N1K3T8"/>
<dbReference type="Gene3D" id="1.20.120.530">
    <property type="entry name" value="GntR ligand-binding domain-like"/>
    <property type="match status" value="1"/>
</dbReference>
<dbReference type="EMBL" id="VYXQ01000006">
    <property type="protein sequence ID" value="KAA9368904.1"/>
    <property type="molecule type" value="Genomic_DNA"/>
</dbReference>
<dbReference type="PRINTS" id="PR00035">
    <property type="entry name" value="HTHGNTR"/>
</dbReference>
<evidence type="ECO:0000259" key="4">
    <source>
        <dbReference type="PROSITE" id="PS50949"/>
    </source>
</evidence>
<comment type="caution">
    <text evidence="5">The sequence shown here is derived from an EMBL/GenBank/DDBJ whole genome shotgun (WGS) entry which is preliminary data.</text>
</comment>
<dbReference type="SMART" id="SM00895">
    <property type="entry name" value="FCD"/>
    <property type="match status" value="1"/>
</dbReference>
<organism evidence="5 6">
    <name type="scientific">Ochrobactrum quorumnocens</name>
    <dbReference type="NCBI Taxonomy" id="271865"/>
    <lineage>
        <taxon>Bacteria</taxon>
        <taxon>Pseudomonadati</taxon>
        <taxon>Pseudomonadota</taxon>
        <taxon>Alphaproteobacteria</taxon>
        <taxon>Hyphomicrobiales</taxon>
        <taxon>Brucellaceae</taxon>
        <taxon>Brucella/Ochrobactrum group</taxon>
        <taxon>Ochrobactrum</taxon>
    </lineage>
</organism>
<dbReference type="InterPro" id="IPR011711">
    <property type="entry name" value="GntR_C"/>
</dbReference>
<gene>
    <name evidence="5" type="ORF">F3W84_08555</name>
</gene>
<evidence type="ECO:0000313" key="5">
    <source>
        <dbReference type="EMBL" id="KAA9368904.1"/>
    </source>
</evidence>
<dbReference type="SMART" id="SM00345">
    <property type="entry name" value="HTH_GNTR"/>
    <property type="match status" value="1"/>
</dbReference>
<dbReference type="Pfam" id="PF07729">
    <property type="entry name" value="FCD"/>
    <property type="match status" value="1"/>
</dbReference>
<accession>A0A5N1K3T8</accession>
<dbReference type="SUPFAM" id="SSF48008">
    <property type="entry name" value="GntR ligand-binding domain-like"/>
    <property type="match status" value="1"/>
</dbReference>